<proteinExistence type="predicted"/>
<evidence type="ECO:0000313" key="2">
    <source>
        <dbReference type="EMBL" id="GEC18858.1"/>
    </source>
</evidence>
<organism evidence="2 3">
    <name type="scientific">Pseudonocardia hydrocarbonoxydans</name>
    <dbReference type="NCBI Taxonomy" id="76726"/>
    <lineage>
        <taxon>Bacteria</taxon>
        <taxon>Bacillati</taxon>
        <taxon>Actinomycetota</taxon>
        <taxon>Actinomycetes</taxon>
        <taxon>Pseudonocardiales</taxon>
        <taxon>Pseudonocardiaceae</taxon>
        <taxon>Pseudonocardia</taxon>
    </lineage>
</organism>
<keyword evidence="3" id="KW-1185">Reference proteome</keyword>
<protein>
    <submittedName>
        <fullName evidence="2">Uncharacterized protein</fullName>
    </submittedName>
</protein>
<evidence type="ECO:0000256" key="1">
    <source>
        <dbReference type="SAM" id="MobiDB-lite"/>
    </source>
</evidence>
<dbReference type="EMBL" id="BJNG01000011">
    <property type="protein sequence ID" value="GEC18858.1"/>
    <property type="molecule type" value="Genomic_DNA"/>
</dbReference>
<gene>
    <name evidence="2" type="ORF">PHY01_11410</name>
</gene>
<reference evidence="2 3" key="1">
    <citation type="submission" date="2019-06" db="EMBL/GenBank/DDBJ databases">
        <title>Whole genome shotgun sequence of Pseudonocardia hydrocarbonoxydans NBRC 14498.</title>
        <authorList>
            <person name="Hosoyama A."/>
            <person name="Uohara A."/>
            <person name="Ohji S."/>
            <person name="Ichikawa N."/>
        </authorList>
    </citation>
    <scope>NUCLEOTIDE SEQUENCE [LARGE SCALE GENOMIC DNA]</scope>
    <source>
        <strain evidence="2 3">NBRC 14498</strain>
    </source>
</reference>
<dbReference type="AlphaFoldDB" id="A0A4Y3WK39"/>
<evidence type="ECO:0000313" key="3">
    <source>
        <dbReference type="Proteomes" id="UP000320338"/>
    </source>
</evidence>
<feature type="compositionally biased region" description="Basic and acidic residues" evidence="1">
    <location>
        <begin position="71"/>
        <end position="81"/>
    </location>
</feature>
<sequence>MAPCSAAARAYDSCTSIMDAVSPVHFACRMAARTILSVMRLTSLRVDSGPLSDRETGPRKGIVTLTRRGRARQDRGPDRHVPFTRPVGTLRTATASVPSCGSATSRTWPERPRRRPTATP</sequence>
<comment type="caution">
    <text evidence="2">The sequence shown here is derived from an EMBL/GenBank/DDBJ whole genome shotgun (WGS) entry which is preliminary data.</text>
</comment>
<name>A0A4Y3WK39_9PSEU</name>
<accession>A0A4Y3WK39</accession>
<feature type="compositionally biased region" description="Polar residues" evidence="1">
    <location>
        <begin position="91"/>
        <end position="103"/>
    </location>
</feature>
<dbReference type="Proteomes" id="UP000320338">
    <property type="component" value="Unassembled WGS sequence"/>
</dbReference>
<feature type="region of interest" description="Disordered" evidence="1">
    <location>
        <begin position="68"/>
        <end position="120"/>
    </location>
</feature>